<evidence type="ECO:0000256" key="4">
    <source>
        <dbReference type="ARBA" id="ARBA00022989"/>
    </source>
</evidence>
<organism evidence="7 8">
    <name type="scientific">Steroidobacter gossypii</name>
    <dbReference type="NCBI Taxonomy" id="2805490"/>
    <lineage>
        <taxon>Bacteria</taxon>
        <taxon>Pseudomonadati</taxon>
        <taxon>Pseudomonadota</taxon>
        <taxon>Gammaproteobacteria</taxon>
        <taxon>Steroidobacterales</taxon>
        <taxon>Steroidobacteraceae</taxon>
        <taxon>Steroidobacter</taxon>
    </lineage>
</organism>
<feature type="transmembrane region" description="Helical" evidence="6">
    <location>
        <begin position="339"/>
        <end position="357"/>
    </location>
</feature>
<evidence type="ECO:0000313" key="7">
    <source>
        <dbReference type="EMBL" id="MBM0106160.1"/>
    </source>
</evidence>
<dbReference type="EMBL" id="JAEVLS010000003">
    <property type="protein sequence ID" value="MBM0106160.1"/>
    <property type="molecule type" value="Genomic_DNA"/>
</dbReference>
<feature type="transmembrane region" description="Helical" evidence="6">
    <location>
        <begin position="300"/>
        <end position="319"/>
    </location>
</feature>
<dbReference type="InterPro" id="IPR050833">
    <property type="entry name" value="Poly_Biosynth_Transport"/>
</dbReference>
<feature type="transmembrane region" description="Helical" evidence="6">
    <location>
        <begin position="79"/>
        <end position="99"/>
    </location>
</feature>
<name>A0ABS1WYV7_9GAMM</name>
<accession>A0ABS1WYV7</accession>
<feature type="transmembrane region" description="Helical" evidence="6">
    <location>
        <begin position="261"/>
        <end position="288"/>
    </location>
</feature>
<evidence type="ECO:0000256" key="6">
    <source>
        <dbReference type="SAM" id="Phobius"/>
    </source>
</evidence>
<dbReference type="RefSeq" id="WP_203168272.1">
    <property type="nucleotide sequence ID" value="NZ_JAEVLS010000003.1"/>
</dbReference>
<sequence>MSVGKNIVANYSGALITAASPIIALPLYLASLGTQQWGLVSFATTLATLVSLLEIGLSQRVVRDLTLLRHRDLSQASRVWPGLVAYYWGMGAIGGVALVGTSQWLVEGWLRVPADLTDAALATIYFAAVLALTQIPNSLYRSAMLASGRHVALNVQLALFSVLKHGIGVVVVMRTRDLTYLYLSHATIGLIELAVRGWFAARVFRFAGPRLGIDWPGVHAVMRPAAKLAIAVIAGIMALQVDKVYLSRLVSLHDLGVYSVAAAIAYGSLQLSTPLILSVAPTLALASVDPARLHALCKKLLGGVLLVLLAAAVGYLTIGEWLVQLWLNNDATFAEVRDVLRLLLVGSAFNLIYQVSYQRWIVLGQSRQIFVVNVSSLLLALSMTPFLIHAWGLLGAAFGWIANNSIGILMNVRWMLRRSCRAS</sequence>
<dbReference type="PANTHER" id="PTHR30250:SF26">
    <property type="entry name" value="PSMA PROTEIN"/>
    <property type="match status" value="1"/>
</dbReference>
<gene>
    <name evidence="7" type="ORF">JM946_15605</name>
</gene>
<dbReference type="Proteomes" id="UP000661077">
    <property type="component" value="Unassembled WGS sequence"/>
</dbReference>
<evidence type="ECO:0000256" key="5">
    <source>
        <dbReference type="ARBA" id="ARBA00023136"/>
    </source>
</evidence>
<feature type="transmembrane region" description="Helical" evidence="6">
    <location>
        <begin position="7"/>
        <end position="30"/>
    </location>
</feature>
<feature type="transmembrane region" description="Helical" evidence="6">
    <location>
        <begin position="369"/>
        <end position="391"/>
    </location>
</feature>
<dbReference type="InterPro" id="IPR002797">
    <property type="entry name" value="Polysacc_synth"/>
</dbReference>
<keyword evidence="4 6" id="KW-1133">Transmembrane helix</keyword>
<feature type="transmembrane region" description="Helical" evidence="6">
    <location>
        <begin position="151"/>
        <end position="173"/>
    </location>
</feature>
<feature type="transmembrane region" description="Helical" evidence="6">
    <location>
        <begin position="179"/>
        <end position="199"/>
    </location>
</feature>
<reference evidence="7 8" key="1">
    <citation type="journal article" date="2021" name="Int. J. Syst. Evol. Microbiol.">
        <title>Steroidobacter gossypii sp. nov., isolated from soil of cotton cropping field.</title>
        <authorList>
            <person name="Huang R."/>
            <person name="Yang S."/>
            <person name="Zhen C."/>
            <person name="Liu W."/>
        </authorList>
    </citation>
    <scope>NUCLEOTIDE SEQUENCE [LARGE SCALE GENOMIC DNA]</scope>
    <source>
        <strain evidence="7 8">S1-65</strain>
    </source>
</reference>
<dbReference type="Pfam" id="PF01943">
    <property type="entry name" value="Polysacc_synt"/>
    <property type="match status" value="1"/>
</dbReference>
<proteinExistence type="predicted"/>
<keyword evidence="8" id="KW-1185">Reference proteome</keyword>
<feature type="transmembrane region" description="Helical" evidence="6">
    <location>
        <begin position="397"/>
        <end position="416"/>
    </location>
</feature>
<feature type="transmembrane region" description="Helical" evidence="6">
    <location>
        <begin position="119"/>
        <end position="139"/>
    </location>
</feature>
<keyword evidence="2" id="KW-1003">Cell membrane</keyword>
<keyword evidence="3 6" id="KW-0812">Transmembrane</keyword>
<evidence type="ECO:0000256" key="1">
    <source>
        <dbReference type="ARBA" id="ARBA00004651"/>
    </source>
</evidence>
<feature type="transmembrane region" description="Helical" evidence="6">
    <location>
        <begin position="36"/>
        <end position="58"/>
    </location>
</feature>
<feature type="transmembrane region" description="Helical" evidence="6">
    <location>
        <begin position="220"/>
        <end position="241"/>
    </location>
</feature>
<evidence type="ECO:0000256" key="2">
    <source>
        <dbReference type="ARBA" id="ARBA00022475"/>
    </source>
</evidence>
<protein>
    <submittedName>
        <fullName evidence="7">Oligosaccharide flippase family protein</fullName>
    </submittedName>
</protein>
<comment type="caution">
    <text evidence="7">The sequence shown here is derived from an EMBL/GenBank/DDBJ whole genome shotgun (WGS) entry which is preliminary data.</text>
</comment>
<keyword evidence="5 6" id="KW-0472">Membrane</keyword>
<evidence type="ECO:0000256" key="3">
    <source>
        <dbReference type="ARBA" id="ARBA00022692"/>
    </source>
</evidence>
<evidence type="ECO:0000313" key="8">
    <source>
        <dbReference type="Proteomes" id="UP000661077"/>
    </source>
</evidence>
<comment type="subcellular location">
    <subcellularLocation>
        <location evidence="1">Cell membrane</location>
        <topology evidence="1">Multi-pass membrane protein</topology>
    </subcellularLocation>
</comment>
<dbReference type="PANTHER" id="PTHR30250">
    <property type="entry name" value="PST FAMILY PREDICTED COLANIC ACID TRANSPORTER"/>
    <property type="match status" value="1"/>
</dbReference>